<dbReference type="InterPro" id="IPR001736">
    <property type="entry name" value="PLipase_D/transphosphatidylase"/>
</dbReference>
<keyword evidence="7" id="KW-1185">Reference proteome</keyword>
<name>A0AA39ZMD1_9PEZI</name>
<gene>
    <name evidence="6" type="ORF">QBC41DRAFT_352339</name>
</gene>
<comment type="caution">
    <text evidence="6">The sequence shown here is derived from an EMBL/GenBank/DDBJ whole genome shotgun (WGS) entry which is preliminary data.</text>
</comment>
<dbReference type="Proteomes" id="UP001174997">
    <property type="component" value="Unassembled WGS sequence"/>
</dbReference>
<feature type="compositionally biased region" description="Polar residues" evidence="4">
    <location>
        <begin position="80"/>
        <end position="94"/>
    </location>
</feature>
<dbReference type="CDD" id="cd09122">
    <property type="entry name" value="PLDc_Tdp1_1"/>
    <property type="match status" value="1"/>
</dbReference>
<feature type="domain" description="PLD phosphodiesterase" evidence="5">
    <location>
        <begin position="553"/>
        <end position="585"/>
    </location>
</feature>
<dbReference type="GO" id="GO:0006281">
    <property type="term" value="P:DNA repair"/>
    <property type="evidence" value="ECO:0007669"/>
    <property type="project" value="InterPro"/>
</dbReference>
<feature type="binding site" evidence="2">
    <location>
        <position position="560"/>
    </location>
    <ligand>
        <name>substrate</name>
    </ligand>
</feature>
<dbReference type="Pfam" id="PF06087">
    <property type="entry name" value="Tyr-DNA_phospho"/>
    <property type="match status" value="1"/>
</dbReference>
<dbReference type="GO" id="GO:0003697">
    <property type="term" value="F:single-stranded DNA binding"/>
    <property type="evidence" value="ECO:0007669"/>
    <property type="project" value="TreeGrafter"/>
</dbReference>
<feature type="active site" description="Nucleophile" evidence="1">
    <location>
        <position position="322"/>
    </location>
</feature>
<feature type="active site" description="Proton donor/acceptor" evidence="1">
    <location>
        <position position="558"/>
    </location>
</feature>
<accession>A0AA39ZMD1</accession>
<dbReference type="PANTHER" id="PTHR12415:SF4">
    <property type="entry name" value="TYROSYL-DNA PHOSPHODIESTERASE DOMAIN-CONTAINING PROTEIN"/>
    <property type="match status" value="1"/>
</dbReference>
<evidence type="ECO:0000256" key="3">
    <source>
        <dbReference type="PIRSR" id="PIRSR610347-3"/>
    </source>
</evidence>
<dbReference type="SUPFAM" id="SSF56024">
    <property type="entry name" value="Phospholipase D/nuclease"/>
    <property type="match status" value="2"/>
</dbReference>
<dbReference type="GO" id="GO:0003690">
    <property type="term" value="F:double-stranded DNA binding"/>
    <property type="evidence" value="ECO:0007669"/>
    <property type="project" value="TreeGrafter"/>
</dbReference>
<dbReference type="PROSITE" id="PS50035">
    <property type="entry name" value="PLD"/>
    <property type="match status" value="1"/>
</dbReference>
<reference evidence="6" key="1">
    <citation type="submission" date="2023-06" db="EMBL/GenBank/DDBJ databases">
        <title>Genome-scale phylogeny and comparative genomics of the fungal order Sordariales.</title>
        <authorList>
            <consortium name="Lawrence Berkeley National Laboratory"/>
            <person name="Hensen N."/>
            <person name="Bonometti L."/>
            <person name="Westerberg I."/>
            <person name="Brannstrom I.O."/>
            <person name="Guillou S."/>
            <person name="Cros-Aarteil S."/>
            <person name="Calhoun S."/>
            <person name="Haridas S."/>
            <person name="Kuo A."/>
            <person name="Mondo S."/>
            <person name="Pangilinan J."/>
            <person name="Riley R."/>
            <person name="Labutti K."/>
            <person name="Andreopoulos B."/>
            <person name="Lipzen A."/>
            <person name="Chen C."/>
            <person name="Yanf M."/>
            <person name="Daum C."/>
            <person name="Ng V."/>
            <person name="Clum A."/>
            <person name="Steindorff A."/>
            <person name="Ohm R."/>
            <person name="Martin F."/>
            <person name="Silar P."/>
            <person name="Natvig D."/>
            <person name="Lalanne C."/>
            <person name="Gautier V."/>
            <person name="Ament-Velasquez S.L."/>
            <person name="Kruys A."/>
            <person name="Hutchinson M.I."/>
            <person name="Powell A.J."/>
            <person name="Barry K."/>
            <person name="Miller A.N."/>
            <person name="Grigoriev I.V."/>
            <person name="Debuchy R."/>
            <person name="Gladieux P."/>
            <person name="Thoren M.H."/>
            <person name="Johannesson H."/>
        </authorList>
    </citation>
    <scope>NUCLEOTIDE SEQUENCE</scope>
    <source>
        <strain evidence="6">CBS 307.81</strain>
    </source>
</reference>
<evidence type="ECO:0000256" key="1">
    <source>
        <dbReference type="PIRSR" id="PIRSR610347-1"/>
    </source>
</evidence>
<sequence>MSRERDVIDLSGSDTEDEDLRIAVALSLGQDPGSRRTKQQGKHETIDLTLDDEPPVAEDTAGHKNKDSEDGDQANPAVIATSTSVSQQSDAPTASQSLAIGLSALGLDRKKMEEERLARLAQRKRKASLEAPAKYSSLDTRSAQAPRTLNDMGPSSQREGKGKKNDNAPSFPAVKASSEGMGGSKGTWGSANAAEIPVNGITHSNFNRILPPRSSLSSIHTSILPYPRGVVKKTWIYPSHPRTGDDIKIEEVLQKDILDLAVISSFQWDEDWMLSKIDISRTKLYLVAFANSEAQKNEMRNNVPKSRIRFCFPPMQAMGAMHSKLMLLKYEEYMRIVVPTGNFMSYDWGETGTMENMVFLIDLPKFKNTEERDAVQGGGLTSFGEDLLYFLMAQGVDPLLINSLRAYDFSETRRYGFVHTIVGSHSTDEAWKRTGYPGLGRAVSALGLASNDPIELDYVCASLGAVNNSLINSLYFACQGDSGLKELSTRTPAHKKVADDVLDHVRVYYPSERTIASSKGGRDGAGTICFQPKWWKAASFPREVLRDCRSRREGVVMHSKVAFVRRAGGLRGFAYLGSANLSESAW</sequence>
<evidence type="ECO:0000259" key="5">
    <source>
        <dbReference type="PROSITE" id="PS50035"/>
    </source>
</evidence>
<feature type="region of interest" description="Disordered" evidence="4">
    <location>
        <begin position="123"/>
        <end position="187"/>
    </location>
</feature>
<dbReference type="InterPro" id="IPR010347">
    <property type="entry name" value="Tdp1"/>
</dbReference>
<feature type="binding site" evidence="2">
    <location>
        <position position="324"/>
    </location>
    <ligand>
        <name>substrate</name>
    </ligand>
</feature>
<evidence type="ECO:0000256" key="2">
    <source>
        <dbReference type="PIRSR" id="PIRSR610347-2"/>
    </source>
</evidence>
<dbReference type="Gene3D" id="3.30.870.10">
    <property type="entry name" value="Endonuclease Chain A"/>
    <property type="match status" value="2"/>
</dbReference>
<feature type="region of interest" description="Disordered" evidence="4">
    <location>
        <begin position="26"/>
        <end position="94"/>
    </location>
</feature>
<organism evidence="6 7">
    <name type="scientific">Cercophora samala</name>
    <dbReference type="NCBI Taxonomy" id="330535"/>
    <lineage>
        <taxon>Eukaryota</taxon>
        <taxon>Fungi</taxon>
        <taxon>Dikarya</taxon>
        <taxon>Ascomycota</taxon>
        <taxon>Pezizomycotina</taxon>
        <taxon>Sordariomycetes</taxon>
        <taxon>Sordariomycetidae</taxon>
        <taxon>Sordariales</taxon>
        <taxon>Lasiosphaeriaceae</taxon>
        <taxon>Cercophora</taxon>
    </lineage>
</organism>
<dbReference type="GO" id="GO:0005634">
    <property type="term" value="C:nucleus"/>
    <property type="evidence" value="ECO:0007669"/>
    <property type="project" value="InterPro"/>
</dbReference>
<evidence type="ECO:0000313" key="7">
    <source>
        <dbReference type="Proteomes" id="UP001174997"/>
    </source>
</evidence>
<evidence type="ECO:0000256" key="4">
    <source>
        <dbReference type="SAM" id="MobiDB-lite"/>
    </source>
</evidence>
<proteinExistence type="predicted"/>
<dbReference type="AlphaFoldDB" id="A0AA39ZMD1"/>
<feature type="site" description="Interaction with DNA" evidence="3">
    <location>
        <position position="582"/>
    </location>
</feature>
<protein>
    <submittedName>
        <fullName evidence="6">Tyrosyl-DNA phosphodiesterase-domain-containing protein</fullName>
    </submittedName>
</protein>
<feature type="compositionally biased region" description="Polar residues" evidence="4">
    <location>
        <begin position="137"/>
        <end position="157"/>
    </location>
</feature>
<evidence type="ECO:0000313" key="6">
    <source>
        <dbReference type="EMBL" id="KAK0673822.1"/>
    </source>
</evidence>
<dbReference type="EMBL" id="JAULSY010000004">
    <property type="protein sequence ID" value="KAK0673822.1"/>
    <property type="molecule type" value="Genomic_DNA"/>
</dbReference>
<dbReference type="PANTHER" id="PTHR12415">
    <property type="entry name" value="TYROSYL-DNA PHOSPHODIESTERASE 1"/>
    <property type="match status" value="1"/>
</dbReference>
<dbReference type="GO" id="GO:0017005">
    <property type="term" value="F:3'-tyrosyl-DNA phosphodiesterase activity"/>
    <property type="evidence" value="ECO:0007669"/>
    <property type="project" value="TreeGrafter"/>
</dbReference>